<feature type="transmembrane region" description="Helical" evidence="9">
    <location>
        <begin position="294"/>
        <end position="313"/>
    </location>
</feature>
<dbReference type="NCBIfam" id="TIGR00359">
    <property type="entry name" value="cello_pts_IIC"/>
    <property type="match status" value="1"/>
</dbReference>
<dbReference type="InterPro" id="IPR051088">
    <property type="entry name" value="PTS_Sugar-EIIC/EIIB"/>
</dbReference>
<dbReference type="EMBL" id="CP002207">
    <property type="protein sequence ID" value="ADP34345.1"/>
    <property type="molecule type" value="Genomic_DNA"/>
</dbReference>
<evidence type="ECO:0000256" key="5">
    <source>
        <dbReference type="ARBA" id="ARBA00022692"/>
    </source>
</evidence>
<dbReference type="PANTHER" id="PTHR33989:SF11">
    <property type="entry name" value="LICHENAN PERMEASE IIC COMPONENT"/>
    <property type="match status" value="1"/>
</dbReference>
<feature type="transmembrane region" description="Helical" evidence="9">
    <location>
        <begin position="350"/>
        <end position="370"/>
    </location>
</feature>
<feature type="transmembrane region" description="Helical" evidence="9">
    <location>
        <begin position="99"/>
        <end position="120"/>
    </location>
</feature>
<keyword evidence="5 9" id="KW-0812">Transmembrane</keyword>
<reference evidence="11 12" key="1">
    <citation type="journal article" date="2011" name="Front. Microbiol.">
        <title>Genomic signatures of strain selection and enhancement in Bacillus atrophaeus var. globigii, a historical biowarfare simulant.</title>
        <authorList>
            <person name="Gibbons H.S."/>
            <person name="Broomall S.M."/>
            <person name="McNew L.A."/>
            <person name="Daligault H."/>
            <person name="Chapman C."/>
            <person name="Bruce D."/>
            <person name="Karavis M."/>
            <person name="Krepps M."/>
            <person name="McGregor P.A."/>
            <person name="Hong C."/>
            <person name="Park K.H."/>
            <person name="Akmal A."/>
            <person name="Feldman A."/>
            <person name="Lin J.S."/>
            <person name="Chang W.E."/>
            <person name="Higgs B.W."/>
            <person name="Demirev P."/>
            <person name="Lindquist J."/>
            <person name="Liem A."/>
            <person name="Fochler E."/>
            <person name="Read T.D."/>
            <person name="Tapia R."/>
            <person name="Johnson S."/>
            <person name="Bishop-Lilly K.A."/>
            <person name="Detter C."/>
            <person name="Han C."/>
            <person name="Sozhamannan S."/>
            <person name="Rosenzweig C.N."/>
            <person name="Skowronski E.W."/>
        </authorList>
    </citation>
    <scope>NUCLEOTIDE SEQUENCE [LARGE SCALE GENOMIC DNA]</scope>
    <source>
        <strain evidence="11 12">1942</strain>
    </source>
</reference>
<evidence type="ECO:0000256" key="3">
    <source>
        <dbReference type="ARBA" id="ARBA00022475"/>
    </source>
</evidence>
<comment type="function">
    <text evidence="8">The phosphoenolpyruvate-dependent sugar phosphotransferase system (PTS), a major carbohydrate active -transport system, catalyzes the phosphorylation of incoming sugar substrates concomitant with their translocation across the cell membrane.</text>
</comment>
<evidence type="ECO:0000256" key="9">
    <source>
        <dbReference type="SAM" id="Phobius"/>
    </source>
</evidence>
<dbReference type="NCBIfam" id="TIGR00410">
    <property type="entry name" value="lacE"/>
    <property type="match status" value="1"/>
</dbReference>
<dbReference type="InterPro" id="IPR004501">
    <property type="entry name" value="PTS_EIIC_3"/>
</dbReference>
<proteinExistence type="predicted"/>
<sequence length="450" mass="48391">MSGFNEFMEEKVMPVAGKIAGQRHLSALRDGIVLTMPLIIIGSVFLILTSLPIPGYADFMASIFGDQWAVKLAYPVNASFDIMAMIAAFGIAYRLAESYGVDALSSGAISIAAFLLATPFEVPFTPDGSTESILVGGGIPITLLGSKGLFVAMIIALFSTEVYRYIIQKNIVFNMPDGVPPAVSKSFVALIPGFIIIFLVWLARLLIEMTPFESLHNVVGDLLGTPLSILGGSLGGSLVAELVQMLLWSCGIHGASIIGGVMAPIWYGAMDVNRLAFQAGEALPSIFTTQFFQIWINVGGSGATLALVLTMLVRSRSKQMKQLGRLGIGPALFNINEPIIFGMPIVMNPLLIVPFIVTPLITITATYIGMSTGLVAKPAGIAVPWTMPPLISGYLATGGKISGSVMQLVNLLITFVIYYPFFRMWDFQKWKEESEADQTASETKETPLDM</sequence>
<feature type="transmembrane region" description="Helical" evidence="9">
    <location>
        <begin position="73"/>
        <end position="92"/>
    </location>
</feature>
<evidence type="ECO:0000313" key="12">
    <source>
        <dbReference type="Proteomes" id="UP000006867"/>
    </source>
</evidence>
<feature type="transmembrane region" description="Helical" evidence="9">
    <location>
        <begin position="148"/>
        <end position="166"/>
    </location>
</feature>
<evidence type="ECO:0000256" key="8">
    <source>
        <dbReference type="PIRNR" id="PIRNR006351"/>
    </source>
</evidence>
<evidence type="ECO:0000256" key="2">
    <source>
        <dbReference type="ARBA" id="ARBA00022448"/>
    </source>
</evidence>
<evidence type="ECO:0000259" key="10">
    <source>
        <dbReference type="PROSITE" id="PS51105"/>
    </source>
</evidence>
<dbReference type="InterPro" id="IPR004796">
    <property type="entry name" value="PTS_IIC_cello"/>
</dbReference>
<feature type="transmembrane region" description="Helical" evidence="9">
    <location>
        <begin position="219"/>
        <end position="239"/>
    </location>
</feature>
<evidence type="ECO:0000256" key="7">
    <source>
        <dbReference type="ARBA" id="ARBA00023136"/>
    </source>
</evidence>
<protein>
    <recommendedName>
        <fullName evidence="8">Permease IIC component</fullName>
    </recommendedName>
</protein>
<comment type="subcellular location">
    <subcellularLocation>
        <location evidence="1">Cell membrane</location>
        <topology evidence="1">Multi-pass membrane protein</topology>
    </subcellularLocation>
</comment>
<feature type="transmembrane region" description="Helical" evidence="9">
    <location>
        <begin position="32"/>
        <end position="53"/>
    </location>
</feature>
<gene>
    <name evidence="11" type="ordered locus">BATR1942_17130</name>
</gene>
<evidence type="ECO:0000256" key="4">
    <source>
        <dbReference type="ARBA" id="ARBA00022597"/>
    </source>
</evidence>
<keyword evidence="12" id="KW-1185">Reference proteome</keyword>
<dbReference type="InterPro" id="IPR003352">
    <property type="entry name" value="PTS_EIIC"/>
</dbReference>
<accession>A0ABN3ZFH6</accession>
<dbReference type="PIRSF" id="PIRSF006351">
    <property type="entry name" value="PTS_EIIC-Cellobiose"/>
    <property type="match status" value="1"/>
</dbReference>
<evidence type="ECO:0000256" key="6">
    <source>
        <dbReference type="ARBA" id="ARBA00022989"/>
    </source>
</evidence>
<name>A0ABN3ZFH6_BACA1</name>
<keyword evidence="7 8" id="KW-0472">Membrane</keyword>
<keyword evidence="2 8" id="KW-0813">Transport</keyword>
<feature type="transmembrane region" description="Helical" evidence="9">
    <location>
        <begin position="401"/>
        <end position="421"/>
    </location>
</feature>
<feature type="domain" description="PTS EIIC type-3" evidence="10">
    <location>
        <begin position="8"/>
        <end position="421"/>
    </location>
</feature>
<keyword evidence="4 8" id="KW-0762">Sugar transport</keyword>
<keyword evidence="3 8" id="KW-1003">Cell membrane</keyword>
<dbReference type="PROSITE" id="PS51105">
    <property type="entry name" value="PTS_EIIC_TYPE_3"/>
    <property type="match status" value="1"/>
</dbReference>
<keyword evidence="6 9" id="KW-1133">Transmembrane helix</keyword>
<dbReference type="RefSeq" id="WP_013390690.1">
    <property type="nucleotide sequence ID" value="NC_014639.1"/>
</dbReference>
<organism evidence="11 12">
    <name type="scientific">Bacillus atrophaeus (strain 1942)</name>
    <dbReference type="NCBI Taxonomy" id="720555"/>
    <lineage>
        <taxon>Bacteria</taxon>
        <taxon>Bacillati</taxon>
        <taxon>Bacillota</taxon>
        <taxon>Bacilli</taxon>
        <taxon>Bacillales</taxon>
        <taxon>Bacillaceae</taxon>
        <taxon>Bacillus</taxon>
    </lineage>
</organism>
<dbReference type="Pfam" id="PF02378">
    <property type="entry name" value="PTS_EIIC"/>
    <property type="match status" value="1"/>
</dbReference>
<dbReference type="PANTHER" id="PTHR33989">
    <property type="match status" value="1"/>
</dbReference>
<evidence type="ECO:0000313" key="11">
    <source>
        <dbReference type="EMBL" id="ADP34345.1"/>
    </source>
</evidence>
<feature type="transmembrane region" description="Helical" evidence="9">
    <location>
        <begin position="187"/>
        <end position="207"/>
    </location>
</feature>
<feature type="transmembrane region" description="Helical" evidence="9">
    <location>
        <begin position="246"/>
        <end position="267"/>
    </location>
</feature>
<dbReference type="Proteomes" id="UP000006867">
    <property type="component" value="Chromosome"/>
</dbReference>
<evidence type="ECO:0000256" key="1">
    <source>
        <dbReference type="ARBA" id="ARBA00004651"/>
    </source>
</evidence>